<dbReference type="InterPro" id="IPR016167">
    <property type="entry name" value="FAD-bd_PCMH_sub1"/>
</dbReference>
<evidence type="ECO:0000256" key="4">
    <source>
        <dbReference type="ARBA" id="ARBA00022827"/>
    </source>
</evidence>
<dbReference type="GO" id="GO:0005739">
    <property type="term" value="C:mitochondrion"/>
    <property type="evidence" value="ECO:0007669"/>
    <property type="project" value="TreeGrafter"/>
</dbReference>
<dbReference type="STRING" id="133383.A0A1R0H675"/>
<dbReference type="SUPFAM" id="SSF56176">
    <property type="entry name" value="FAD-binding/transporter-associated domain-like"/>
    <property type="match status" value="1"/>
</dbReference>
<dbReference type="Pfam" id="PF02913">
    <property type="entry name" value="FAD-oxidase_C"/>
    <property type="match status" value="1"/>
</dbReference>
<keyword evidence="3" id="KW-0285">Flavoprotein</keyword>
<dbReference type="FunFam" id="3.30.43.10:FF:000011">
    <property type="entry name" value="D-lactate dehydrogenase (Cytochrome)"/>
    <property type="match status" value="1"/>
</dbReference>
<keyword evidence="8" id="KW-1185">Reference proteome</keyword>
<dbReference type="OrthoDB" id="5332616at2759"/>
<comment type="similarity">
    <text evidence="2">Belongs to the FAD-binding oxidoreductase/transferase type 4 family.</text>
</comment>
<dbReference type="AlphaFoldDB" id="A0A1R0H675"/>
<dbReference type="Gene3D" id="3.30.70.2190">
    <property type="match status" value="1"/>
</dbReference>
<gene>
    <name evidence="7" type="ORF">AYI68_g1205</name>
</gene>
<evidence type="ECO:0000313" key="7">
    <source>
        <dbReference type="EMBL" id="OLY84626.1"/>
    </source>
</evidence>
<dbReference type="Gene3D" id="3.60.10.10">
    <property type="entry name" value="Endonuclease/exonuclease/phosphatase"/>
    <property type="match status" value="1"/>
</dbReference>
<dbReference type="GO" id="GO:0071949">
    <property type="term" value="F:FAD binding"/>
    <property type="evidence" value="ECO:0007669"/>
    <property type="project" value="InterPro"/>
</dbReference>
<dbReference type="InterPro" id="IPR036691">
    <property type="entry name" value="Endo/exonu/phosph_ase_sf"/>
</dbReference>
<dbReference type="Gene3D" id="1.10.45.10">
    <property type="entry name" value="Vanillyl-alcohol Oxidase, Chain A, domain 4"/>
    <property type="match status" value="1"/>
</dbReference>
<dbReference type="EMBL" id="LSSL01000429">
    <property type="protein sequence ID" value="OLY84626.1"/>
    <property type="molecule type" value="Genomic_DNA"/>
</dbReference>
<evidence type="ECO:0000259" key="6">
    <source>
        <dbReference type="PROSITE" id="PS51387"/>
    </source>
</evidence>
<dbReference type="SUPFAM" id="SSF55103">
    <property type="entry name" value="FAD-linked oxidases, C-terminal domain"/>
    <property type="match status" value="1"/>
</dbReference>
<dbReference type="GO" id="GO:0016491">
    <property type="term" value="F:oxidoreductase activity"/>
    <property type="evidence" value="ECO:0007669"/>
    <property type="project" value="UniProtKB-KW"/>
</dbReference>
<dbReference type="InterPro" id="IPR006094">
    <property type="entry name" value="Oxid_FAD_bind_N"/>
</dbReference>
<comment type="cofactor">
    <cofactor evidence="1">
        <name>FAD</name>
        <dbReference type="ChEBI" id="CHEBI:57692"/>
    </cofactor>
</comment>
<dbReference type="InterPro" id="IPR016169">
    <property type="entry name" value="FAD-bd_PCMH_sub2"/>
</dbReference>
<reference evidence="7 8" key="1">
    <citation type="journal article" date="2016" name="Mol. Biol. Evol.">
        <title>Genome-Wide Survey of Gut Fungi (Harpellales) Reveals the First Horizontally Transferred Ubiquitin Gene from a Mosquito Host.</title>
        <authorList>
            <person name="Wang Y."/>
            <person name="White M.M."/>
            <person name="Kvist S."/>
            <person name="Moncalvo J.M."/>
        </authorList>
    </citation>
    <scope>NUCLEOTIDE SEQUENCE [LARGE SCALE GENOMIC DNA]</scope>
    <source>
        <strain evidence="7 8">ALG-7-W6</strain>
    </source>
</reference>
<proteinExistence type="inferred from homology"/>
<accession>A0A1R0H675</accession>
<dbReference type="Gene3D" id="3.30.465.10">
    <property type="match status" value="1"/>
</dbReference>
<dbReference type="Gene3D" id="3.30.43.10">
    <property type="entry name" value="Uridine Diphospho-n-acetylenolpyruvylglucosamine Reductase, domain 2"/>
    <property type="match status" value="1"/>
</dbReference>
<dbReference type="InterPro" id="IPR004113">
    <property type="entry name" value="FAD-bd_oxidored_4_C"/>
</dbReference>
<dbReference type="InterPro" id="IPR016166">
    <property type="entry name" value="FAD-bd_PCMH"/>
</dbReference>
<dbReference type="InterPro" id="IPR016171">
    <property type="entry name" value="Vanillyl_alc_oxidase_C-sub2"/>
</dbReference>
<keyword evidence="5" id="KW-0560">Oxidoreductase</keyword>
<dbReference type="Proteomes" id="UP000187455">
    <property type="component" value="Unassembled WGS sequence"/>
</dbReference>
<keyword evidence="4" id="KW-0274">FAD</keyword>
<dbReference type="InterPro" id="IPR051264">
    <property type="entry name" value="FAD-oxidored/transferase_4"/>
</dbReference>
<dbReference type="InterPro" id="IPR036318">
    <property type="entry name" value="FAD-bd_PCMH-like_sf"/>
</dbReference>
<dbReference type="PROSITE" id="PS51387">
    <property type="entry name" value="FAD_PCMH"/>
    <property type="match status" value="1"/>
</dbReference>
<feature type="domain" description="FAD-binding PCMH-type" evidence="6">
    <location>
        <begin position="131"/>
        <end position="310"/>
    </location>
</feature>
<protein>
    <submittedName>
        <fullName evidence="7">D-lactate dehydrogenase [cytochrome] 2, mitochondrial</fullName>
    </submittedName>
</protein>
<dbReference type="FunFam" id="3.30.465.10:FF:000001">
    <property type="entry name" value="D-2-hydroxyglutarate dehydrogenase, mitochondrial"/>
    <property type="match status" value="1"/>
</dbReference>
<sequence>MLVNHFSKGLKANLLKYASSNSNQAISTRHFSHVRDTNALRSFALPKISLSSLPISTSARSSSTLLSASYSKRFMSHIAPRESKFKKLEISDVKYFESFMPKERVYATSEIGGNLEPKDLEGFNSDWLEKYHGNSHLVLFPTNANEVSKILKYCNEKLIAVVPQGGNTALVGSSVPVYDEVILSLSKMNKVRSLDKDSGALVCDSGCVLEELDNYVSEFGFTMPIDLGAKGSCHIGGNVSTNAGGIRYLRYGSLHGSVLGLEVVLPDGTIINNLSTLRKDSTGYDIKQLFIGAEGTIGVVTGVSILTARKPTSVNVAVLGLNSYEDVRKTFLSSKQHLSEILSAFEFWDSRCMDLTLGHFNMKNPLGDKYPFYALIETSGSNAEHDESKLSSFLELTMENELVMDGALAQDKSQIAKMWTMREGIPESLAKFGSTYKYDISIPIAKLYQIVNDIKVRLSDAGVYDAASEGDSHDEKNIVKSVNGYGHIGDGNLHLNIVANSFNDKLTDLLEPYVYEWVQKVEGSISAEHGLGVMKPADLKYTKGPEMIRTMRVIKNLFDPNEVTVEYWHQVFKPELERAGYVGQMYASMGKNHGIAILGLATRFRIVSSKTVDLGTSTTDSSDFSVPDNVAQFLCLEFIDSEMELGNTTHLKKRKADDDGLPSSVVQQRDDTVAEVYPKVGGKARRLLVANTHLYWKPEAGFERLLQMSSILKAGTEFASDPEVGRWPLILCGDFNTTPDDPLYSLLTLPKPVRLSQDEMDQLLPATLDYSSSEDQDEPPALDQDRDLVQKQKEIEAVYDSDLATVTRLITKFNSEFKEMSFSSCYSKYMQVDSSHGKSPNYDGEPPYTNYTKWKGTLDYILLQKCDDGATTSHLVCKEILLLPPKSALIPGLPNDNFSSDHISIMAKISLSSSSINK</sequence>
<dbReference type="SUPFAM" id="SSF56219">
    <property type="entry name" value="DNase I-like"/>
    <property type="match status" value="1"/>
</dbReference>
<evidence type="ECO:0000256" key="1">
    <source>
        <dbReference type="ARBA" id="ARBA00001974"/>
    </source>
</evidence>
<dbReference type="InterPro" id="IPR016164">
    <property type="entry name" value="FAD-linked_Oxase-like_C"/>
</dbReference>
<evidence type="ECO:0000313" key="8">
    <source>
        <dbReference type="Proteomes" id="UP000187455"/>
    </source>
</evidence>
<dbReference type="Gene3D" id="3.30.70.2740">
    <property type="match status" value="1"/>
</dbReference>
<dbReference type="Pfam" id="PF01565">
    <property type="entry name" value="FAD_binding_4"/>
    <property type="match status" value="1"/>
</dbReference>
<dbReference type="FunFam" id="3.30.70.2190:FF:000001">
    <property type="entry name" value="D-2-hydroxyglutarate dehydrogenase mitochondrial"/>
    <property type="match status" value="1"/>
</dbReference>
<name>A0A1R0H675_9FUNG</name>
<dbReference type="PANTHER" id="PTHR43716:SF1">
    <property type="entry name" value="D-2-HYDROXYGLUTARATE DEHYDROGENASE, MITOCHONDRIAL"/>
    <property type="match status" value="1"/>
</dbReference>
<dbReference type="PANTHER" id="PTHR43716">
    <property type="entry name" value="D-2-HYDROXYGLUTARATE DEHYDROGENASE, MITOCHONDRIAL"/>
    <property type="match status" value="1"/>
</dbReference>
<evidence type="ECO:0000256" key="3">
    <source>
        <dbReference type="ARBA" id="ARBA00022630"/>
    </source>
</evidence>
<evidence type="ECO:0000256" key="2">
    <source>
        <dbReference type="ARBA" id="ARBA00008000"/>
    </source>
</evidence>
<dbReference type="FunFam" id="3.30.70.2740:FF:000002">
    <property type="entry name" value="D-2-hydroxyglutarate dehydrogenase mitochondrial"/>
    <property type="match status" value="1"/>
</dbReference>
<comment type="caution">
    <text evidence="7">The sequence shown here is derived from an EMBL/GenBank/DDBJ whole genome shotgun (WGS) entry which is preliminary data.</text>
</comment>
<organism evidence="7 8">
    <name type="scientific">Smittium mucronatum</name>
    <dbReference type="NCBI Taxonomy" id="133383"/>
    <lineage>
        <taxon>Eukaryota</taxon>
        <taxon>Fungi</taxon>
        <taxon>Fungi incertae sedis</taxon>
        <taxon>Zoopagomycota</taxon>
        <taxon>Kickxellomycotina</taxon>
        <taxon>Harpellomycetes</taxon>
        <taxon>Harpellales</taxon>
        <taxon>Legeriomycetaceae</taxon>
        <taxon>Smittium</taxon>
    </lineage>
</organism>
<evidence type="ECO:0000256" key="5">
    <source>
        <dbReference type="ARBA" id="ARBA00023002"/>
    </source>
</evidence>